<dbReference type="Pfam" id="PF01402">
    <property type="entry name" value="RHH_1"/>
    <property type="match status" value="1"/>
</dbReference>
<sequence length="79" mass="8911">MDNDNTVKVGVSNKEGQLGFMFTRGGIREGSGRKSIGVTKKISLTLPEELWAEIEKHGTEHQQSRSEVIRNILDSYYSR</sequence>
<dbReference type="InterPro" id="IPR010985">
    <property type="entry name" value="Ribbon_hlx_hlx"/>
</dbReference>
<dbReference type="InterPro" id="IPR002145">
    <property type="entry name" value="CopG"/>
</dbReference>
<reference evidence="2 3" key="1">
    <citation type="submission" date="2020-04" db="EMBL/GenBank/DDBJ databases">
        <title>Paenibacillus algicola sp. nov., a novel marine bacterium producing alginate lyase.</title>
        <authorList>
            <person name="Huang H."/>
        </authorList>
    </citation>
    <scope>NUCLEOTIDE SEQUENCE [LARGE SCALE GENOMIC DNA]</scope>
    <source>
        <strain evidence="2 3">L7-75</strain>
    </source>
</reference>
<name>A0A848M067_PAELE</name>
<dbReference type="GO" id="GO:0006355">
    <property type="term" value="P:regulation of DNA-templated transcription"/>
    <property type="evidence" value="ECO:0007669"/>
    <property type="project" value="InterPro"/>
</dbReference>
<dbReference type="RefSeq" id="WP_169502990.1">
    <property type="nucleotide sequence ID" value="NZ_JABBPN010000001.1"/>
</dbReference>
<dbReference type="CDD" id="cd22231">
    <property type="entry name" value="RHH_NikR_HicB-like"/>
    <property type="match status" value="1"/>
</dbReference>
<comment type="caution">
    <text evidence="2">The sequence shown here is derived from an EMBL/GenBank/DDBJ whole genome shotgun (WGS) entry which is preliminary data.</text>
</comment>
<accession>A0A848M067</accession>
<protein>
    <submittedName>
        <fullName evidence="2">Ribbon-helix-helix protein, CopG family</fullName>
    </submittedName>
</protein>
<dbReference type="AlphaFoldDB" id="A0A848M067"/>
<evidence type="ECO:0000313" key="3">
    <source>
        <dbReference type="Proteomes" id="UP000565468"/>
    </source>
</evidence>
<dbReference type="SUPFAM" id="SSF47598">
    <property type="entry name" value="Ribbon-helix-helix"/>
    <property type="match status" value="1"/>
</dbReference>
<dbReference type="Gene3D" id="1.10.1220.10">
    <property type="entry name" value="Met repressor-like"/>
    <property type="match status" value="1"/>
</dbReference>
<dbReference type="InterPro" id="IPR013321">
    <property type="entry name" value="Arc_rbn_hlx_hlx"/>
</dbReference>
<evidence type="ECO:0000313" key="2">
    <source>
        <dbReference type="EMBL" id="NMO94288.1"/>
    </source>
</evidence>
<gene>
    <name evidence="2" type="ORF">HII30_00620</name>
</gene>
<dbReference type="Proteomes" id="UP000565468">
    <property type="component" value="Unassembled WGS sequence"/>
</dbReference>
<organism evidence="2 3">
    <name type="scientific">Paenibacillus lemnae</name>
    <dbReference type="NCBI Taxonomy" id="1330551"/>
    <lineage>
        <taxon>Bacteria</taxon>
        <taxon>Bacillati</taxon>
        <taxon>Bacillota</taxon>
        <taxon>Bacilli</taxon>
        <taxon>Bacillales</taxon>
        <taxon>Paenibacillaceae</taxon>
        <taxon>Paenibacillus</taxon>
    </lineage>
</organism>
<evidence type="ECO:0000259" key="1">
    <source>
        <dbReference type="Pfam" id="PF01402"/>
    </source>
</evidence>
<feature type="domain" description="Ribbon-helix-helix protein CopG" evidence="1">
    <location>
        <begin position="40"/>
        <end position="77"/>
    </location>
</feature>
<dbReference type="EMBL" id="JABBPN010000001">
    <property type="protein sequence ID" value="NMO94288.1"/>
    <property type="molecule type" value="Genomic_DNA"/>
</dbReference>
<proteinExistence type="predicted"/>
<keyword evidence="3" id="KW-1185">Reference proteome</keyword>